<protein>
    <submittedName>
        <fullName evidence="2">S1-C subfamily serine protease</fullName>
    </submittedName>
</protein>
<feature type="chain" id="PRO_5046590167" evidence="1">
    <location>
        <begin position="24"/>
        <end position="84"/>
    </location>
</feature>
<evidence type="ECO:0000256" key="1">
    <source>
        <dbReference type="SAM" id="SignalP"/>
    </source>
</evidence>
<dbReference type="GO" id="GO:0006508">
    <property type="term" value="P:proteolysis"/>
    <property type="evidence" value="ECO:0007669"/>
    <property type="project" value="UniProtKB-KW"/>
</dbReference>
<feature type="signal peptide" evidence="1">
    <location>
        <begin position="1"/>
        <end position="23"/>
    </location>
</feature>
<organism evidence="2 3">
    <name type="scientific">Rhizobium paknamense</name>
    <dbReference type="NCBI Taxonomy" id="1206817"/>
    <lineage>
        <taxon>Bacteria</taxon>
        <taxon>Pseudomonadati</taxon>
        <taxon>Pseudomonadota</taxon>
        <taxon>Alphaproteobacteria</taxon>
        <taxon>Hyphomicrobiales</taxon>
        <taxon>Rhizobiaceae</taxon>
        <taxon>Rhizobium/Agrobacterium group</taxon>
        <taxon>Rhizobium</taxon>
    </lineage>
</organism>
<comment type="caution">
    <text evidence="2">The sequence shown here is derived from an EMBL/GenBank/DDBJ whole genome shotgun (WGS) entry which is preliminary data.</text>
</comment>
<dbReference type="EMBL" id="JAUSWH010000009">
    <property type="protein sequence ID" value="MDQ0456632.1"/>
    <property type="molecule type" value="Genomic_DNA"/>
</dbReference>
<sequence>MPLSHCKCLIVLISALLIGGPAASENLPQRSMRPQGVIVQGAWASGPATRTKIARLAPKAKIVAVDDRTIRQACRFQAGVCILR</sequence>
<keyword evidence="2" id="KW-0645">Protease</keyword>
<dbReference type="Proteomes" id="UP001235269">
    <property type="component" value="Unassembled WGS sequence"/>
</dbReference>
<dbReference type="RefSeq" id="WP_307158815.1">
    <property type="nucleotide sequence ID" value="NZ_JAUSWH010000009.1"/>
</dbReference>
<proteinExistence type="predicted"/>
<keyword evidence="3" id="KW-1185">Reference proteome</keyword>
<accession>A0ABU0IEG6</accession>
<name>A0ABU0IEG6_9HYPH</name>
<dbReference type="GO" id="GO:0008233">
    <property type="term" value="F:peptidase activity"/>
    <property type="evidence" value="ECO:0007669"/>
    <property type="project" value="UniProtKB-KW"/>
</dbReference>
<evidence type="ECO:0000313" key="2">
    <source>
        <dbReference type="EMBL" id="MDQ0456632.1"/>
    </source>
</evidence>
<gene>
    <name evidence="2" type="ORF">QO005_002974</name>
</gene>
<keyword evidence="2" id="KW-0378">Hydrolase</keyword>
<reference evidence="2 3" key="1">
    <citation type="submission" date="2023-07" db="EMBL/GenBank/DDBJ databases">
        <title>Genomic Encyclopedia of Type Strains, Phase IV (KMG-IV): sequencing the most valuable type-strain genomes for metagenomic binning, comparative biology and taxonomic classification.</title>
        <authorList>
            <person name="Goeker M."/>
        </authorList>
    </citation>
    <scope>NUCLEOTIDE SEQUENCE [LARGE SCALE GENOMIC DNA]</scope>
    <source>
        <strain evidence="2 3">DSM 100301</strain>
    </source>
</reference>
<keyword evidence="1" id="KW-0732">Signal</keyword>
<evidence type="ECO:0000313" key="3">
    <source>
        <dbReference type="Proteomes" id="UP001235269"/>
    </source>
</evidence>